<keyword evidence="4 5" id="KW-0472">Membrane</keyword>
<evidence type="ECO:0000256" key="4">
    <source>
        <dbReference type="ARBA" id="ARBA00023136"/>
    </source>
</evidence>
<dbReference type="SUPFAM" id="SSF81321">
    <property type="entry name" value="Family A G protein-coupled receptor-like"/>
    <property type="match status" value="1"/>
</dbReference>
<dbReference type="Gene3D" id="1.20.1070.10">
    <property type="entry name" value="Rhodopsin 7-helix transmembrane proteins"/>
    <property type="match status" value="1"/>
</dbReference>
<evidence type="ECO:0000256" key="5">
    <source>
        <dbReference type="SAM" id="Phobius"/>
    </source>
</evidence>
<accession>A0AAV4IIA1</accession>
<protein>
    <submittedName>
        <fullName evidence="7">Multitransmembrane protein</fullName>
    </submittedName>
</protein>
<feature type="transmembrane region" description="Helical" evidence="5">
    <location>
        <begin position="147"/>
        <end position="165"/>
    </location>
</feature>
<reference evidence="7 8" key="1">
    <citation type="journal article" date="2021" name="Elife">
        <title>Chloroplast acquisition without the gene transfer in kleptoplastic sea slugs, Plakobranchus ocellatus.</title>
        <authorList>
            <person name="Maeda T."/>
            <person name="Takahashi S."/>
            <person name="Yoshida T."/>
            <person name="Shimamura S."/>
            <person name="Takaki Y."/>
            <person name="Nagai Y."/>
            <person name="Toyoda A."/>
            <person name="Suzuki Y."/>
            <person name="Arimoto A."/>
            <person name="Ishii H."/>
            <person name="Satoh N."/>
            <person name="Nishiyama T."/>
            <person name="Hasebe M."/>
            <person name="Maruyama T."/>
            <person name="Minagawa J."/>
            <person name="Obokata J."/>
            <person name="Shigenobu S."/>
        </authorList>
    </citation>
    <scope>NUCLEOTIDE SEQUENCE [LARGE SCALE GENOMIC DNA]</scope>
</reference>
<organism evidence="7 8">
    <name type="scientific">Elysia marginata</name>
    <dbReference type="NCBI Taxonomy" id="1093978"/>
    <lineage>
        <taxon>Eukaryota</taxon>
        <taxon>Metazoa</taxon>
        <taxon>Spiralia</taxon>
        <taxon>Lophotrochozoa</taxon>
        <taxon>Mollusca</taxon>
        <taxon>Gastropoda</taxon>
        <taxon>Heterobranchia</taxon>
        <taxon>Euthyneura</taxon>
        <taxon>Panpulmonata</taxon>
        <taxon>Sacoglossa</taxon>
        <taxon>Placobranchoidea</taxon>
        <taxon>Plakobranchidae</taxon>
        <taxon>Elysia</taxon>
    </lineage>
</organism>
<sequence length="166" mass="17983">MNGPSNVSSGYYPSPGGGSAYSGNIHRNDPVADSIAYVMRGFTEFVFGFAVLASILIVMVLLKDGFRTTSNISFFALAIADFCTSFMWFCYNAELFPGFPANPVTSFLSRYTQVKEATNTIGAWITVIITWERLCCVALPLKWSKTAAAVVVIAVVVVVVVVIVVE</sequence>
<dbReference type="GO" id="GO:0016020">
    <property type="term" value="C:membrane"/>
    <property type="evidence" value="ECO:0007669"/>
    <property type="project" value="UniProtKB-SubCell"/>
</dbReference>
<feature type="transmembrane region" description="Helical" evidence="5">
    <location>
        <begin position="45"/>
        <end position="62"/>
    </location>
</feature>
<name>A0AAV4IIA1_9GAST</name>
<comment type="caution">
    <text evidence="7">The sequence shown here is derived from an EMBL/GenBank/DDBJ whole genome shotgun (WGS) entry which is preliminary data.</text>
</comment>
<gene>
    <name evidence="7" type="ORF">ElyMa_006638100</name>
</gene>
<dbReference type="EMBL" id="BMAT01013315">
    <property type="protein sequence ID" value="GFS10064.1"/>
    <property type="molecule type" value="Genomic_DNA"/>
</dbReference>
<keyword evidence="8" id="KW-1185">Reference proteome</keyword>
<feature type="domain" description="G-protein coupled receptors family 1 profile" evidence="6">
    <location>
        <begin position="53"/>
        <end position="166"/>
    </location>
</feature>
<dbReference type="AlphaFoldDB" id="A0AAV4IIA1"/>
<evidence type="ECO:0000313" key="7">
    <source>
        <dbReference type="EMBL" id="GFS10064.1"/>
    </source>
</evidence>
<evidence type="ECO:0000313" key="8">
    <source>
        <dbReference type="Proteomes" id="UP000762676"/>
    </source>
</evidence>
<comment type="subcellular location">
    <subcellularLocation>
        <location evidence="1">Membrane</location>
    </subcellularLocation>
</comment>
<keyword evidence="3 5" id="KW-1133">Transmembrane helix</keyword>
<evidence type="ECO:0000256" key="3">
    <source>
        <dbReference type="ARBA" id="ARBA00022989"/>
    </source>
</evidence>
<dbReference type="PROSITE" id="PS50262">
    <property type="entry name" value="G_PROTEIN_RECEP_F1_2"/>
    <property type="match status" value="1"/>
</dbReference>
<dbReference type="Proteomes" id="UP000762676">
    <property type="component" value="Unassembled WGS sequence"/>
</dbReference>
<proteinExistence type="predicted"/>
<evidence type="ECO:0000259" key="6">
    <source>
        <dbReference type="PROSITE" id="PS50262"/>
    </source>
</evidence>
<dbReference type="InterPro" id="IPR017452">
    <property type="entry name" value="GPCR_Rhodpsn_7TM"/>
</dbReference>
<evidence type="ECO:0000256" key="2">
    <source>
        <dbReference type="ARBA" id="ARBA00022692"/>
    </source>
</evidence>
<keyword evidence="2 5" id="KW-0812">Transmembrane</keyword>
<feature type="transmembrane region" description="Helical" evidence="5">
    <location>
        <begin position="74"/>
        <end position="91"/>
    </location>
</feature>
<evidence type="ECO:0000256" key="1">
    <source>
        <dbReference type="ARBA" id="ARBA00004370"/>
    </source>
</evidence>